<reference evidence="1" key="1">
    <citation type="submission" date="2020-04" db="EMBL/GenBank/DDBJ databases">
        <title>Deep metagenomics examines the oral microbiome during advanced dental caries in children, revealing novel taxa and co-occurrences with host molecules.</title>
        <authorList>
            <person name="Baker J.L."/>
            <person name="Morton J.T."/>
            <person name="Dinis M."/>
            <person name="Alvarez R."/>
            <person name="Tran N.C."/>
            <person name="Knight R."/>
            <person name="Edlund A."/>
        </authorList>
    </citation>
    <scope>NUCLEOTIDE SEQUENCE</scope>
    <source>
        <strain evidence="1">JCVI_32_bin.14</strain>
    </source>
</reference>
<gene>
    <name evidence="1" type="ORF">HXL70_02845</name>
</gene>
<name>A0A930B6J9_9FIRM</name>
<dbReference type="AlphaFoldDB" id="A0A930B6J9"/>
<proteinExistence type="predicted"/>
<dbReference type="Proteomes" id="UP000757890">
    <property type="component" value="Unassembled WGS sequence"/>
</dbReference>
<protein>
    <submittedName>
        <fullName evidence="1">Uncharacterized protein</fullName>
    </submittedName>
</protein>
<evidence type="ECO:0000313" key="1">
    <source>
        <dbReference type="EMBL" id="MBF1128966.1"/>
    </source>
</evidence>
<sequence length="169" mass="17943">MAGARRRWIVPVTGAVAAVLTVWGILGVGKASTVIPEEANSTTPDAVNESEMKLGEISGGVKKYDAALYLRGKPLKDPFYAVRSYDSKRENEEAPQMPAAEGTTGTIHLAPVLQGVMEYGGNRRAMLAVNGESVTVRKGDRVGIWSVVSIGEKTVQLSSAAGNLFLELP</sequence>
<accession>A0A930B6J9</accession>
<organism evidence="1 2">
    <name type="scientific">Dialister invisus</name>
    <dbReference type="NCBI Taxonomy" id="218538"/>
    <lineage>
        <taxon>Bacteria</taxon>
        <taxon>Bacillati</taxon>
        <taxon>Bacillota</taxon>
        <taxon>Negativicutes</taxon>
        <taxon>Veillonellales</taxon>
        <taxon>Veillonellaceae</taxon>
        <taxon>Dialister</taxon>
    </lineage>
</organism>
<evidence type="ECO:0000313" key="2">
    <source>
        <dbReference type="Proteomes" id="UP000757890"/>
    </source>
</evidence>
<dbReference type="EMBL" id="JABZMK010000007">
    <property type="protein sequence ID" value="MBF1128966.1"/>
    <property type="molecule type" value="Genomic_DNA"/>
</dbReference>
<comment type="caution">
    <text evidence="1">The sequence shown here is derived from an EMBL/GenBank/DDBJ whole genome shotgun (WGS) entry which is preliminary data.</text>
</comment>